<gene>
    <name evidence="3" type="ORF">CEUR00632_LOCUS9595</name>
</gene>
<protein>
    <recommendedName>
        <fullName evidence="2">HNH nuclease domain-containing protein</fullName>
    </recommendedName>
</protein>
<accession>A0A7R9VAC7</accession>
<reference evidence="3" key="1">
    <citation type="submission" date="2021-01" db="EMBL/GenBank/DDBJ databases">
        <authorList>
            <person name="Corre E."/>
            <person name="Pelletier E."/>
            <person name="Niang G."/>
            <person name="Scheremetjew M."/>
            <person name="Finn R."/>
            <person name="Kale V."/>
            <person name="Holt S."/>
            <person name="Cochrane G."/>
            <person name="Meng A."/>
            <person name="Brown T."/>
            <person name="Cohen L."/>
        </authorList>
    </citation>
    <scope>NUCLEOTIDE SEQUENCE</scope>
    <source>
        <strain evidence="3">CCMP219</strain>
    </source>
</reference>
<dbReference type="EMBL" id="HBEC01020613">
    <property type="protein sequence ID" value="CAD8289556.1"/>
    <property type="molecule type" value="Transcribed_RNA"/>
</dbReference>
<proteinExistence type="predicted"/>
<name>A0A7R9VAC7_9CHLO</name>
<feature type="domain" description="HNH nuclease" evidence="2">
    <location>
        <begin position="58"/>
        <end position="101"/>
    </location>
</feature>
<dbReference type="AlphaFoldDB" id="A0A7R9VAC7"/>
<dbReference type="Pfam" id="PF13391">
    <property type="entry name" value="HNH_2"/>
    <property type="match status" value="1"/>
</dbReference>
<evidence type="ECO:0000256" key="1">
    <source>
        <dbReference type="SAM" id="MobiDB-lite"/>
    </source>
</evidence>
<feature type="compositionally biased region" description="Polar residues" evidence="1">
    <location>
        <begin position="77"/>
        <end position="86"/>
    </location>
</feature>
<dbReference type="InterPro" id="IPR003615">
    <property type="entry name" value="HNH_nuc"/>
</dbReference>
<organism evidence="3">
    <name type="scientific">Chlamydomonas euryale</name>
    <dbReference type="NCBI Taxonomy" id="1486919"/>
    <lineage>
        <taxon>Eukaryota</taxon>
        <taxon>Viridiplantae</taxon>
        <taxon>Chlorophyta</taxon>
        <taxon>core chlorophytes</taxon>
        <taxon>Chlorophyceae</taxon>
        <taxon>CS clade</taxon>
        <taxon>Chlamydomonadales</taxon>
        <taxon>Chlamydomonadaceae</taxon>
        <taxon>Chlamydomonas</taxon>
    </lineage>
</organism>
<feature type="region of interest" description="Disordered" evidence="1">
    <location>
        <begin position="66"/>
        <end position="86"/>
    </location>
</feature>
<evidence type="ECO:0000313" key="3">
    <source>
        <dbReference type="EMBL" id="CAD8289556.1"/>
    </source>
</evidence>
<sequence length="140" mass="15720">MLSHWPPCLPTPSCQETGHFTVPTIEALAARCNYRCSNPDCRIPTTIPLRSPDRYANIGEAAHIKGRRAKSARYDPQQDSADRSTASNGIHLCCNCHKLVDTSGTDEFSVEMLLQWKKDAEGVVIQRFYKTHNNPSFDQN</sequence>
<evidence type="ECO:0000259" key="2">
    <source>
        <dbReference type="Pfam" id="PF13391"/>
    </source>
</evidence>